<reference evidence="1 2" key="1">
    <citation type="journal article" date="2023" name="BMC Biol.">
        <title>The compact genome of the sponge Oopsacas minuta (Hexactinellida) is lacking key metazoan core genes.</title>
        <authorList>
            <person name="Santini S."/>
            <person name="Schenkelaars Q."/>
            <person name="Jourda C."/>
            <person name="Duchesne M."/>
            <person name="Belahbib H."/>
            <person name="Rocher C."/>
            <person name="Selva M."/>
            <person name="Riesgo A."/>
            <person name="Vervoort M."/>
            <person name="Leys S.P."/>
            <person name="Kodjabachian L."/>
            <person name="Le Bivic A."/>
            <person name="Borchiellini C."/>
            <person name="Claverie J.M."/>
            <person name="Renard E."/>
        </authorList>
    </citation>
    <scope>NUCLEOTIDE SEQUENCE [LARGE SCALE GENOMIC DNA]</scope>
    <source>
        <strain evidence="1">SPO-2</strain>
    </source>
</reference>
<keyword evidence="2" id="KW-1185">Reference proteome</keyword>
<organism evidence="1 2">
    <name type="scientific">Oopsacas minuta</name>
    <dbReference type="NCBI Taxonomy" id="111878"/>
    <lineage>
        <taxon>Eukaryota</taxon>
        <taxon>Metazoa</taxon>
        <taxon>Porifera</taxon>
        <taxon>Hexactinellida</taxon>
        <taxon>Hexasterophora</taxon>
        <taxon>Lyssacinosida</taxon>
        <taxon>Leucopsacidae</taxon>
        <taxon>Oopsacas</taxon>
    </lineage>
</organism>
<dbReference type="EMBL" id="JAKMXF010000022">
    <property type="protein sequence ID" value="KAI6660835.1"/>
    <property type="molecule type" value="Genomic_DNA"/>
</dbReference>
<name>A0AAV7KJC0_9METZ</name>
<comment type="caution">
    <text evidence="1">The sequence shown here is derived from an EMBL/GenBank/DDBJ whole genome shotgun (WGS) entry which is preliminary data.</text>
</comment>
<dbReference type="AlphaFoldDB" id="A0AAV7KJC0"/>
<sequence length="192" mass="22714">MERVLNSVKQFGRLWRKNSRVSPIELKGKRVILSRKKRKKVKFSNKEKIWEIPTWKCWSLIDTDLCIEFTYGPAKERIFMGHSNHLEIYCVLPPCSKEENLQELQDNMLWECVYTKNFMVLGNQSLDDVKTLLSIFLLAYWSKAEMEICDIVLAIHERGVKLGSENFGYSDPLKKNRQTYKNLVTYRRDSIL</sequence>
<dbReference type="Proteomes" id="UP001165289">
    <property type="component" value="Unassembled WGS sequence"/>
</dbReference>
<protein>
    <submittedName>
        <fullName evidence="1">Uncharacterized protein</fullName>
    </submittedName>
</protein>
<evidence type="ECO:0000313" key="1">
    <source>
        <dbReference type="EMBL" id="KAI6660835.1"/>
    </source>
</evidence>
<proteinExistence type="predicted"/>
<evidence type="ECO:0000313" key="2">
    <source>
        <dbReference type="Proteomes" id="UP001165289"/>
    </source>
</evidence>
<gene>
    <name evidence="1" type="ORF">LOD99_13559</name>
</gene>
<accession>A0AAV7KJC0</accession>